<dbReference type="GO" id="GO:0000156">
    <property type="term" value="F:phosphorelay response regulator activity"/>
    <property type="evidence" value="ECO:0007669"/>
    <property type="project" value="TreeGrafter"/>
</dbReference>
<dbReference type="InterPro" id="IPR001867">
    <property type="entry name" value="OmpR/PhoB-type_DNA-bd"/>
</dbReference>
<keyword evidence="6" id="KW-0804">Transcription</keyword>
<evidence type="ECO:0000256" key="3">
    <source>
        <dbReference type="ARBA" id="ARBA00023012"/>
    </source>
</evidence>
<feature type="DNA-binding region" description="OmpR/PhoB-type" evidence="9">
    <location>
        <begin position="130"/>
        <end position="231"/>
    </location>
</feature>
<dbReference type="Gene3D" id="3.40.50.2300">
    <property type="match status" value="1"/>
</dbReference>
<evidence type="ECO:0000313" key="13">
    <source>
        <dbReference type="Proteomes" id="UP001163687"/>
    </source>
</evidence>
<keyword evidence="2 8" id="KW-0597">Phosphoprotein</keyword>
<evidence type="ECO:0000256" key="4">
    <source>
        <dbReference type="ARBA" id="ARBA00023015"/>
    </source>
</evidence>
<proteinExistence type="predicted"/>
<dbReference type="PROSITE" id="PS51755">
    <property type="entry name" value="OMPR_PHOB"/>
    <property type="match status" value="1"/>
</dbReference>
<dbReference type="InterPro" id="IPR036388">
    <property type="entry name" value="WH-like_DNA-bd_sf"/>
</dbReference>
<evidence type="ECO:0000256" key="6">
    <source>
        <dbReference type="ARBA" id="ARBA00023163"/>
    </source>
</evidence>
<evidence type="ECO:0000256" key="5">
    <source>
        <dbReference type="ARBA" id="ARBA00023125"/>
    </source>
</evidence>
<feature type="modified residue" description="4-aspartylphosphate" evidence="8">
    <location>
        <position position="55"/>
    </location>
</feature>
<keyword evidence="13" id="KW-1185">Reference proteome</keyword>
<gene>
    <name evidence="12" type="ORF">caldi_33930</name>
</gene>
<dbReference type="FunFam" id="1.10.10.10:FF:000018">
    <property type="entry name" value="DNA-binding response regulator ResD"/>
    <property type="match status" value="1"/>
</dbReference>
<dbReference type="Pfam" id="PF00486">
    <property type="entry name" value="Trans_reg_C"/>
    <property type="match status" value="1"/>
</dbReference>
<dbReference type="GO" id="GO:0000976">
    <property type="term" value="F:transcription cis-regulatory region binding"/>
    <property type="evidence" value="ECO:0007669"/>
    <property type="project" value="TreeGrafter"/>
</dbReference>
<name>A0AA35CPA5_9FIRM</name>
<feature type="domain" description="OmpR/PhoB-type" evidence="11">
    <location>
        <begin position="130"/>
        <end position="231"/>
    </location>
</feature>
<evidence type="ECO:0000256" key="7">
    <source>
        <dbReference type="ARBA" id="ARBA00024867"/>
    </source>
</evidence>
<dbReference type="GO" id="GO:0032993">
    <property type="term" value="C:protein-DNA complex"/>
    <property type="evidence" value="ECO:0007669"/>
    <property type="project" value="TreeGrafter"/>
</dbReference>
<dbReference type="SUPFAM" id="SSF52172">
    <property type="entry name" value="CheY-like"/>
    <property type="match status" value="1"/>
</dbReference>
<dbReference type="FunFam" id="3.40.50.2300:FF:000001">
    <property type="entry name" value="DNA-binding response regulator PhoB"/>
    <property type="match status" value="1"/>
</dbReference>
<evidence type="ECO:0000256" key="8">
    <source>
        <dbReference type="PROSITE-ProRule" id="PRU00169"/>
    </source>
</evidence>
<dbReference type="InterPro" id="IPR039420">
    <property type="entry name" value="WalR-like"/>
</dbReference>
<dbReference type="InterPro" id="IPR016032">
    <property type="entry name" value="Sig_transdc_resp-reg_C-effctor"/>
</dbReference>
<feature type="domain" description="Response regulatory" evidence="10">
    <location>
        <begin position="6"/>
        <end position="119"/>
    </location>
</feature>
<keyword evidence="3" id="KW-0902">Two-component regulatory system</keyword>
<dbReference type="Proteomes" id="UP001163687">
    <property type="component" value="Chromosome"/>
</dbReference>
<dbReference type="Pfam" id="PF00072">
    <property type="entry name" value="Response_reg"/>
    <property type="match status" value="1"/>
</dbReference>
<dbReference type="GO" id="GO:0006355">
    <property type="term" value="P:regulation of DNA-templated transcription"/>
    <property type="evidence" value="ECO:0007669"/>
    <property type="project" value="InterPro"/>
</dbReference>
<evidence type="ECO:0000259" key="11">
    <source>
        <dbReference type="PROSITE" id="PS51755"/>
    </source>
</evidence>
<evidence type="ECO:0000256" key="9">
    <source>
        <dbReference type="PROSITE-ProRule" id="PRU01091"/>
    </source>
</evidence>
<reference evidence="12" key="1">
    <citation type="submission" date="2022-03" db="EMBL/GenBank/DDBJ databases">
        <title>Complete genome sequence of Caldinitratiruptor microaerophilus.</title>
        <authorList>
            <person name="Mukaiyama R."/>
            <person name="Nishiyama T."/>
            <person name="Ueda K."/>
        </authorList>
    </citation>
    <scope>NUCLEOTIDE SEQUENCE</scope>
    <source>
        <strain evidence="12">JCM 16183</strain>
    </source>
</reference>
<dbReference type="KEGG" id="cmic:caldi_33930"/>
<dbReference type="EMBL" id="AP025628">
    <property type="protein sequence ID" value="BDG62303.1"/>
    <property type="molecule type" value="Genomic_DNA"/>
</dbReference>
<evidence type="ECO:0000313" key="12">
    <source>
        <dbReference type="EMBL" id="BDG62303.1"/>
    </source>
</evidence>
<dbReference type="InterPro" id="IPR011006">
    <property type="entry name" value="CheY-like_superfamily"/>
</dbReference>
<protein>
    <recommendedName>
        <fullName evidence="1">Stage 0 sporulation protein A homolog</fullName>
    </recommendedName>
</protein>
<dbReference type="AlphaFoldDB" id="A0AA35CPA5"/>
<evidence type="ECO:0000256" key="1">
    <source>
        <dbReference type="ARBA" id="ARBA00018672"/>
    </source>
</evidence>
<dbReference type="CDD" id="cd00383">
    <property type="entry name" value="trans_reg_C"/>
    <property type="match status" value="1"/>
</dbReference>
<dbReference type="SMART" id="SM00448">
    <property type="entry name" value="REC"/>
    <property type="match status" value="1"/>
</dbReference>
<dbReference type="GO" id="GO:0005829">
    <property type="term" value="C:cytosol"/>
    <property type="evidence" value="ECO:0007669"/>
    <property type="project" value="TreeGrafter"/>
</dbReference>
<dbReference type="SUPFAM" id="SSF46894">
    <property type="entry name" value="C-terminal effector domain of the bipartite response regulators"/>
    <property type="match status" value="1"/>
</dbReference>
<evidence type="ECO:0000256" key="2">
    <source>
        <dbReference type="ARBA" id="ARBA00022553"/>
    </source>
</evidence>
<dbReference type="PROSITE" id="PS50110">
    <property type="entry name" value="RESPONSE_REGULATORY"/>
    <property type="match status" value="1"/>
</dbReference>
<dbReference type="PANTHER" id="PTHR48111:SF1">
    <property type="entry name" value="TWO-COMPONENT RESPONSE REGULATOR ORR33"/>
    <property type="match status" value="1"/>
</dbReference>
<dbReference type="CDD" id="cd17574">
    <property type="entry name" value="REC_OmpR"/>
    <property type="match status" value="1"/>
</dbReference>
<keyword evidence="4" id="KW-0805">Transcription regulation</keyword>
<accession>A0AA35CPA5</accession>
<dbReference type="Gene3D" id="1.10.10.10">
    <property type="entry name" value="Winged helix-like DNA-binding domain superfamily/Winged helix DNA-binding domain"/>
    <property type="match status" value="1"/>
</dbReference>
<dbReference type="Gene3D" id="6.10.250.690">
    <property type="match status" value="1"/>
</dbReference>
<dbReference type="InterPro" id="IPR001789">
    <property type="entry name" value="Sig_transdc_resp-reg_receiver"/>
</dbReference>
<keyword evidence="5 9" id="KW-0238">DNA-binding</keyword>
<dbReference type="PANTHER" id="PTHR48111">
    <property type="entry name" value="REGULATOR OF RPOS"/>
    <property type="match status" value="1"/>
</dbReference>
<comment type="function">
    <text evidence="7">May play the central regulatory role in sporulation. It may be an element of the effector pathway responsible for the activation of sporulation genes in response to nutritional stress. Spo0A may act in concert with spo0H (a sigma factor) to control the expression of some genes that are critical to the sporulation process.</text>
</comment>
<sequence length="236" mass="25985">MVQGKRILVVDDEPAILDVVRAYLEREGFAVETAPSGSQALITFARWKPDLVILDLMLPDIAGEEVCKELRRQSDVPILMLTARTGQDEIVEGLALGADDYVTKPFSPRELAARVRAILRRAQGGAAPLVDRMSFGGGALVIDTVRREVTVRGEPVALTRTEMDLLVTLARHPGRVWTREDLIARLRGLDYTGDERTIDAHIRKLRAKIEADPKSPEFILTVWGTGYKFGGTPGAS</sequence>
<organism evidence="12 13">
    <name type="scientific">Caldinitratiruptor microaerophilus</name>
    <dbReference type="NCBI Taxonomy" id="671077"/>
    <lineage>
        <taxon>Bacteria</taxon>
        <taxon>Bacillati</taxon>
        <taxon>Bacillota</taxon>
        <taxon>Clostridia</taxon>
        <taxon>Eubacteriales</taxon>
        <taxon>Symbiobacteriaceae</taxon>
        <taxon>Caldinitratiruptor</taxon>
    </lineage>
</organism>
<evidence type="ECO:0000259" key="10">
    <source>
        <dbReference type="PROSITE" id="PS50110"/>
    </source>
</evidence>
<dbReference type="SMART" id="SM00862">
    <property type="entry name" value="Trans_reg_C"/>
    <property type="match status" value="1"/>
</dbReference>